<accession>A0A0A1TIL1</accession>
<evidence type="ECO:0000259" key="2">
    <source>
        <dbReference type="Pfam" id="PF26640"/>
    </source>
</evidence>
<dbReference type="AlphaFoldDB" id="A0A0A1TIL1"/>
<gene>
    <name evidence="3" type="ORF">VHEMI06238</name>
</gene>
<reference evidence="3 4" key="1">
    <citation type="journal article" date="2015" name="Genome Announc.">
        <title>Draft Genome Sequence and Gene Annotation of the Entomopathogenic Fungus Verticillium hemipterigenum.</title>
        <authorList>
            <person name="Horn F."/>
            <person name="Habel A."/>
            <person name="Scharf D.H."/>
            <person name="Dworschak J."/>
            <person name="Brakhage A.A."/>
            <person name="Guthke R."/>
            <person name="Hertweck C."/>
            <person name="Linde J."/>
        </authorList>
    </citation>
    <scope>NUCLEOTIDE SEQUENCE [LARGE SCALE GENOMIC DNA]</scope>
</reference>
<evidence type="ECO:0000259" key="1">
    <source>
        <dbReference type="Pfam" id="PF06985"/>
    </source>
</evidence>
<dbReference type="PANTHER" id="PTHR10622:SF10">
    <property type="entry name" value="HET DOMAIN-CONTAINING PROTEIN"/>
    <property type="match status" value="1"/>
</dbReference>
<dbReference type="Pfam" id="PF06985">
    <property type="entry name" value="HET"/>
    <property type="match status" value="1"/>
</dbReference>
<dbReference type="STRING" id="1531966.A0A0A1TIL1"/>
<dbReference type="InterPro" id="IPR058525">
    <property type="entry name" value="DUF8212"/>
</dbReference>
<dbReference type="InterPro" id="IPR010730">
    <property type="entry name" value="HET"/>
</dbReference>
<sequence>MRLLNIKDLRLEFFIGNDIPPYAILSHTWGQEEISYAEFCATKDDVRAGWRKIAGCCKAAKARGFEYVWIDTCCIDKSSSAELSEAINSMFQWYAAAGVCIALLSDIRDGTEPLFHQSRWFTRGWTLQELISPVSVVFYDEFWVEIGSRDTLRAEIEKVTRIPAEFLHDESIDRQSYLHEHLSQFSVAQKMSWAAQRITTRPEDVAYCLLGIFDINMPLLYGEGQKKAFRRLQEEIIKSTDDDSIFAWISETNFGISGLLAGGPEAFGHFDDYLPVLSKYTSGVNRREAILSNRGLHVNFPITNFPGDKSGTIFLALLNFEMKRPQSTTALIPAILLQRAICPVHFGGNNDFEDFVRIRPDYLLQCLMSRVIFPIEVAKLLESTCSSVGFQEDAVLREPRLKQIYVPFSHTTSKLPGGILFSPEPSTGSSAAVNVEVLSRSPWWQLFDDIGGKDNYIISFDLTKVPRKEDIIKPHVLGVMELLIHHQNGSKKQQHVAVVVGVKNLPPNPLNAKGLYLVPWATFETVDRVSEGDFSRAQRVADGDDDERLFPGLGAYFTLSSRHSRSIYVLNITSSIR</sequence>
<evidence type="ECO:0000313" key="3">
    <source>
        <dbReference type="EMBL" id="CEJ90450.1"/>
    </source>
</evidence>
<proteinExistence type="predicted"/>
<organism evidence="3 4">
    <name type="scientific">[Torrubiella] hemipterigena</name>
    <dbReference type="NCBI Taxonomy" id="1531966"/>
    <lineage>
        <taxon>Eukaryota</taxon>
        <taxon>Fungi</taxon>
        <taxon>Dikarya</taxon>
        <taxon>Ascomycota</taxon>
        <taxon>Pezizomycotina</taxon>
        <taxon>Sordariomycetes</taxon>
        <taxon>Hypocreomycetidae</taxon>
        <taxon>Hypocreales</taxon>
        <taxon>Clavicipitaceae</taxon>
        <taxon>Clavicipitaceae incertae sedis</taxon>
        <taxon>'Torrubiella' clade</taxon>
    </lineage>
</organism>
<dbReference type="HOGENOM" id="CLU_031398_0_0_1"/>
<feature type="domain" description="DUF8212" evidence="2">
    <location>
        <begin position="227"/>
        <end position="249"/>
    </location>
</feature>
<dbReference type="PANTHER" id="PTHR10622">
    <property type="entry name" value="HET DOMAIN-CONTAINING PROTEIN"/>
    <property type="match status" value="1"/>
</dbReference>
<feature type="domain" description="Heterokaryon incompatibility" evidence="1">
    <location>
        <begin position="22"/>
        <end position="107"/>
    </location>
</feature>
<dbReference type="Pfam" id="PF26640">
    <property type="entry name" value="DUF8212"/>
    <property type="match status" value="1"/>
</dbReference>
<dbReference type="OrthoDB" id="20872at2759"/>
<dbReference type="Proteomes" id="UP000039046">
    <property type="component" value="Unassembled WGS sequence"/>
</dbReference>
<keyword evidence="4" id="KW-1185">Reference proteome</keyword>
<evidence type="ECO:0000313" key="4">
    <source>
        <dbReference type="Proteomes" id="UP000039046"/>
    </source>
</evidence>
<protein>
    <submittedName>
        <fullName evidence="3">Uncharacterized protein</fullName>
    </submittedName>
</protein>
<dbReference type="EMBL" id="CDHN01000003">
    <property type="protein sequence ID" value="CEJ90450.1"/>
    <property type="molecule type" value="Genomic_DNA"/>
</dbReference>
<name>A0A0A1TIL1_9HYPO</name>